<sequence length="123" mass="13357">MASPTKAIENLKSGPRDDKVAVASGIAISVVAVLLVGWAIFFFRGIQKGAQEVNLSGGAQDAFNFTSVKEAQEQLQQVYSNNADELRQIRDDAAAAQMQYQQQTTMQQTQGTEQSQFDRGSAN</sequence>
<dbReference type="EMBL" id="MFKV01000017">
    <property type="protein sequence ID" value="OGG50179.1"/>
    <property type="molecule type" value="Genomic_DNA"/>
</dbReference>
<feature type="transmembrane region" description="Helical" evidence="2">
    <location>
        <begin position="20"/>
        <end position="43"/>
    </location>
</feature>
<evidence type="ECO:0000313" key="4">
    <source>
        <dbReference type="Proteomes" id="UP000178370"/>
    </source>
</evidence>
<dbReference type="Proteomes" id="UP000178370">
    <property type="component" value="Unassembled WGS sequence"/>
</dbReference>
<dbReference type="AlphaFoldDB" id="A0A1F6CLR5"/>
<proteinExistence type="predicted"/>
<name>A0A1F6CLR5_9BACT</name>
<keyword evidence="2" id="KW-0472">Membrane</keyword>
<accession>A0A1F6CLR5</accession>
<feature type="compositionally biased region" description="Low complexity" evidence="1">
    <location>
        <begin position="97"/>
        <end position="115"/>
    </location>
</feature>
<keyword evidence="2" id="KW-1133">Transmembrane helix</keyword>
<comment type="caution">
    <text evidence="3">The sequence shown here is derived from an EMBL/GenBank/DDBJ whole genome shotgun (WGS) entry which is preliminary data.</text>
</comment>
<gene>
    <name evidence="3" type="ORF">A2763_00480</name>
</gene>
<evidence type="ECO:0000313" key="3">
    <source>
        <dbReference type="EMBL" id="OGG50179.1"/>
    </source>
</evidence>
<evidence type="ECO:0000256" key="2">
    <source>
        <dbReference type="SAM" id="Phobius"/>
    </source>
</evidence>
<feature type="region of interest" description="Disordered" evidence="1">
    <location>
        <begin position="97"/>
        <end position="123"/>
    </location>
</feature>
<evidence type="ECO:0000256" key="1">
    <source>
        <dbReference type="SAM" id="MobiDB-lite"/>
    </source>
</evidence>
<keyword evidence="2" id="KW-0812">Transmembrane</keyword>
<organism evidence="3 4">
    <name type="scientific">Candidatus Kaiserbacteria bacterium RIFCSPHIGHO2_01_FULL_54_36</name>
    <dbReference type="NCBI Taxonomy" id="1798482"/>
    <lineage>
        <taxon>Bacteria</taxon>
        <taxon>Candidatus Kaiseribacteriota</taxon>
    </lineage>
</organism>
<protein>
    <submittedName>
        <fullName evidence="3">Uncharacterized protein</fullName>
    </submittedName>
</protein>
<reference evidence="3 4" key="1">
    <citation type="journal article" date="2016" name="Nat. Commun.">
        <title>Thousands of microbial genomes shed light on interconnected biogeochemical processes in an aquifer system.</title>
        <authorList>
            <person name="Anantharaman K."/>
            <person name="Brown C.T."/>
            <person name="Hug L.A."/>
            <person name="Sharon I."/>
            <person name="Castelle C.J."/>
            <person name="Probst A.J."/>
            <person name="Thomas B.C."/>
            <person name="Singh A."/>
            <person name="Wilkins M.J."/>
            <person name="Karaoz U."/>
            <person name="Brodie E.L."/>
            <person name="Williams K.H."/>
            <person name="Hubbard S.S."/>
            <person name="Banfield J.F."/>
        </authorList>
    </citation>
    <scope>NUCLEOTIDE SEQUENCE [LARGE SCALE GENOMIC DNA]</scope>
</reference>